<evidence type="ECO:0000313" key="4">
    <source>
        <dbReference type="EMBL" id="MBP1889005.1"/>
    </source>
</evidence>
<dbReference type="Gene3D" id="1.10.357.10">
    <property type="entry name" value="Tetracycline Repressor, domain 2"/>
    <property type="match status" value="1"/>
</dbReference>
<accession>A0ABS4EYC4</accession>
<reference evidence="4 5" key="1">
    <citation type="submission" date="2021-03" db="EMBL/GenBank/DDBJ databases">
        <title>Genomic Encyclopedia of Type Strains, Phase IV (KMG-IV): sequencing the most valuable type-strain genomes for metagenomic binning, comparative biology and taxonomic classification.</title>
        <authorList>
            <person name="Goeker M."/>
        </authorList>
    </citation>
    <scope>NUCLEOTIDE SEQUENCE [LARGE SCALE GENOMIC DNA]</scope>
    <source>
        <strain evidence="4 5">DSM 3984</strain>
    </source>
</reference>
<dbReference type="PANTHER" id="PTHR43479:SF11">
    <property type="entry name" value="ACREF_ENVCD OPERON REPRESSOR-RELATED"/>
    <property type="match status" value="1"/>
</dbReference>
<gene>
    <name evidence="4" type="ORF">J2Z53_000584</name>
</gene>
<dbReference type="PANTHER" id="PTHR43479">
    <property type="entry name" value="ACREF/ENVCD OPERON REPRESSOR-RELATED"/>
    <property type="match status" value="1"/>
</dbReference>
<protein>
    <submittedName>
        <fullName evidence="4">AcrR family transcriptional regulator</fullName>
    </submittedName>
</protein>
<dbReference type="Pfam" id="PF00440">
    <property type="entry name" value="TetR_N"/>
    <property type="match status" value="1"/>
</dbReference>
<evidence type="ECO:0000259" key="3">
    <source>
        <dbReference type="PROSITE" id="PS50977"/>
    </source>
</evidence>
<dbReference type="EMBL" id="JAGGJZ010000001">
    <property type="protein sequence ID" value="MBP1889005.1"/>
    <property type="molecule type" value="Genomic_DNA"/>
</dbReference>
<feature type="DNA-binding region" description="H-T-H motif" evidence="2">
    <location>
        <begin position="29"/>
        <end position="48"/>
    </location>
</feature>
<evidence type="ECO:0000256" key="2">
    <source>
        <dbReference type="PROSITE-ProRule" id="PRU00335"/>
    </source>
</evidence>
<evidence type="ECO:0000256" key="1">
    <source>
        <dbReference type="ARBA" id="ARBA00023125"/>
    </source>
</evidence>
<dbReference type="InterPro" id="IPR001647">
    <property type="entry name" value="HTH_TetR"/>
</dbReference>
<proteinExistence type="predicted"/>
<dbReference type="InterPro" id="IPR009057">
    <property type="entry name" value="Homeodomain-like_sf"/>
</dbReference>
<dbReference type="InterPro" id="IPR023772">
    <property type="entry name" value="DNA-bd_HTH_TetR-type_CS"/>
</dbReference>
<sequence length="178" mass="21328">MPKILESPREKILKEAKIELEKNGYKKLSMRELAKTCNIGLGTLYNYFKNKNEILKCIIREDWDYVIDELKEVNLLNIGFDEKIKFIYDKLNCYMLKYIDIFIEFSNEERDIIFKHENIFRPLYLITDDMILFYKRNKTINSSLDERTLSKFLITNILTIIKTKIFSVDDLICILTNK</sequence>
<organism evidence="4 5">
    <name type="scientific">Clostridium moniliforme</name>
    <dbReference type="NCBI Taxonomy" id="39489"/>
    <lineage>
        <taxon>Bacteria</taxon>
        <taxon>Bacillati</taxon>
        <taxon>Bacillota</taxon>
        <taxon>Clostridia</taxon>
        <taxon>Eubacteriales</taxon>
        <taxon>Clostridiaceae</taxon>
        <taxon>Clostridium</taxon>
    </lineage>
</organism>
<name>A0ABS4EYC4_9CLOT</name>
<dbReference type="PRINTS" id="PR00455">
    <property type="entry name" value="HTHTETR"/>
</dbReference>
<dbReference type="PROSITE" id="PS01081">
    <property type="entry name" value="HTH_TETR_1"/>
    <property type="match status" value="1"/>
</dbReference>
<dbReference type="RefSeq" id="WP_209795716.1">
    <property type="nucleotide sequence ID" value="NZ_JAGGJZ010000001.1"/>
</dbReference>
<dbReference type="PROSITE" id="PS50977">
    <property type="entry name" value="HTH_TETR_2"/>
    <property type="match status" value="1"/>
</dbReference>
<feature type="domain" description="HTH tetR-type" evidence="3">
    <location>
        <begin position="6"/>
        <end position="66"/>
    </location>
</feature>
<keyword evidence="5" id="KW-1185">Reference proteome</keyword>
<evidence type="ECO:0000313" key="5">
    <source>
        <dbReference type="Proteomes" id="UP000783390"/>
    </source>
</evidence>
<dbReference type="SUPFAM" id="SSF46689">
    <property type="entry name" value="Homeodomain-like"/>
    <property type="match status" value="1"/>
</dbReference>
<keyword evidence="1 2" id="KW-0238">DNA-binding</keyword>
<dbReference type="InterPro" id="IPR050624">
    <property type="entry name" value="HTH-type_Tx_Regulator"/>
</dbReference>
<dbReference type="Proteomes" id="UP000783390">
    <property type="component" value="Unassembled WGS sequence"/>
</dbReference>
<comment type="caution">
    <text evidence="4">The sequence shown here is derived from an EMBL/GenBank/DDBJ whole genome shotgun (WGS) entry which is preliminary data.</text>
</comment>